<dbReference type="AlphaFoldDB" id="A0A1W1V1S4"/>
<name>A0A1W1V1S4_PEPAS</name>
<dbReference type="STRING" id="573058.SAMN00017477_1060"/>
<organism evidence="1 2">
    <name type="scientific">Peptoniphilus asaccharolyticus DSM 20463</name>
    <dbReference type="NCBI Taxonomy" id="573058"/>
    <lineage>
        <taxon>Bacteria</taxon>
        <taxon>Bacillati</taxon>
        <taxon>Bacillota</taxon>
        <taxon>Tissierellia</taxon>
        <taxon>Tissierellales</taxon>
        <taxon>Peptoniphilaceae</taxon>
        <taxon>Peptoniphilus</taxon>
    </lineage>
</organism>
<gene>
    <name evidence="1" type="ORF">SAMN00017477_1060</name>
</gene>
<keyword evidence="2" id="KW-1185">Reference proteome</keyword>
<dbReference type="EMBL" id="FWWR01000009">
    <property type="protein sequence ID" value="SMB87236.1"/>
    <property type="molecule type" value="Genomic_DNA"/>
</dbReference>
<evidence type="ECO:0000313" key="2">
    <source>
        <dbReference type="Proteomes" id="UP000192368"/>
    </source>
</evidence>
<reference evidence="2" key="1">
    <citation type="submission" date="2017-04" db="EMBL/GenBank/DDBJ databases">
        <authorList>
            <person name="Varghese N."/>
            <person name="Submissions S."/>
        </authorList>
    </citation>
    <scope>NUCLEOTIDE SEQUENCE [LARGE SCALE GENOMIC DNA]</scope>
    <source>
        <strain evidence="2">DSM 20463</strain>
    </source>
</reference>
<accession>A0A1W1V1S4</accession>
<dbReference type="Proteomes" id="UP000192368">
    <property type="component" value="Unassembled WGS sequence"/>
</dbReference>
<evidence type="ECO:0000313" key="1">
    <source>
        <dbReference type="EMBL" id="SMB87236.1"/>
    </source>
</evidence>
<protein>
    <submittedName>
        <fullName evidence="1">Uncharacterized protein</fullName>
    </submittedName>
</protein>
<proteinExistence type="predicted"/>
<dbReference type="RefSeq" id="WP_159445246.1">
    <property type="nucleotide sequence ID" value="NZ_FWWR01000009.1"/>
</dbReference>
<sequence>MDEEILNELKEIKELLRIIVSNTEQREITLNPLVRFEGMKLYEIQSHFKQSGEKYFNQ</sequence>